<keyword evidence="1" id="KW-1133">Transmembrane helix</keyword>
<evidence type="ECO:0000313" key="2">
    <source>
        <dbReference type="EMBL" id="MBM7702410.1"/>
    </source>
</evidence>
<feature type="transmembrane region" description="Helical" evidence="1">
    <location>
        <begin position="6"/>
        <end position="25"/>
    </location>
</feature>
<evidence type="ECO:0008006" key="4">
    <source>
        <dbReference type="Google" id="ProtNLM"/>
    </source>
</evidence>
<reference evidence="2 3" key="1">
    <citation type="submission" date="2021-01" db="EMBL/GenBank/DDBJ databases">
        <title>Genomic Encyclopedia of Type Strains, Phase IV (KMG-IV): sequencing the most valuable type-strain genomes for metagenomic binning, comparative biology and taxonomic classification.</title>
        <authorList>
            <person name="Goeker M."/>
        </authorList>
    </citation>
    <scope>NUCLEOTIDE SEQUENCE [LARGE SCALE GENOMIC DNA]</scope>
    <source>
        <strain evidence="2 3">DSM 104297</strain>
    </source>
</reference>
<comment type="caution">
    <text evidence="2">The sequence shown here is derived from an EMBL/GenBank/DDBJ whole genome shotgun (WGS) entry which is preliminary data.</text>
</comment>
<keyword evidence="1" id="KW-0812">Transmembrane</keyword>
<protein>
    <recommendedName>
        <fullName evidence="4">YvrJ family protein</fullName>
    </recommendedName>
</protein>
<keyword evidence="1" id="KW-0472">Membrane</keyword>
<gene>
    <name evidence="2" type="ORF">JOC83_001244</name>
</gene>
<proteinExistence type="predicted"/>
<accession>A0ABS2QSP4</accession>
<name>A0ABS2QSP4_9BACI</name>
<organism evidence="2 3">
    <name type="scientific">Priestia iocasae</name>
    <dbReference type="NCBI Taxonomy" id="2291674"/>
    <lineage>
        <taxon>Bacteria</taxon>
        <taxon>Bacillati</taxon>
        <taxon>Bacillota</taxon>
        <taxon>Bacilli</taxon>
        <taxon>Bacillales</taxon>
        <taxon>Bacillaceae</taxon>
        <taxon>Priestia</taxon>
    </lineage>
</organism>
<dbReference type="Pfam" id="PF12841">
    <property type="entry name" value="YvrJ"/>
    <property type="match status" value="1"/>
</dbReference>
<evidence type="ECO:0000313" key="3">
    <source>
        <dbReference type="Proteomes" id="UP000809829"/>
    </source>
</evidence>
<dbReference type="InterPro" id="IPR024419">
    <property type="entry name" value="YvrJ"/>
</dbReference>
<dbReference type="RefSeq" id="WP_205185368.1">
    <property type="nucleotide sequence ID" value="NZ_JAFBFC010000002.1"/>
</dbReference>
<sequence>MISVDWMNLVGNLGFPIVLSFYLLVRLENRVKQLEESVEELVNDIRKK</sequence>
<dbReference type="Proteomes" id="UP000809829">
    <property type="component" value="Unassembled WGS sequence"/>
</dbReference>
<evidence type="ECO:0000256" key="1">
    <source>
        <dbReference type="SAM" id="Phobius"/>
    </source>
</evidence>
<dbReference type="EMBL" id="JAFBFC010000002">
    <property type="protein sequence ID" value="MBM7702410.1"/>
    <property type="molecule type" value="Genomic_DNA"/>
</dbReference>
<keyword evidence="3" id="KW-1185">Reference proteome</keyword>